<dbReference type="Proteomes" id="UP000095256">
    <property type="component" value="Unassembled WGS sequence"/>
</dbReference>
<dbReference type="STRING" id="762845.BCR26_10405"/>
<evidence type="ECO:0000313" key="2">
    <source>
        <dbReference type="Proteomes" id="UP000095256"/>
    </source>
</evidence>
<dbReference type="RefSeq" id="WP_069697754.1">
    <property type="nucleotide sequence ID" value="NZ_JAGGMA010000018.1"/>
</dbReference>
<keyword evidence="2" id="KW-1185">Reference proteome</keyword>
<sequence length="507" mass="59064">MRIINNQQTKSTQSIFLCKEVDPNHLGREIYADNVETPYSFYLIRKLNLARDYQNLAEGEAFFEAICESWDETDEFEELVVKKIYLYVETEIMFYSVLFGSFEPVSRTQKINLKEWIANVSIEKVDRPLVHSGALTTNNDELKAMMKQLMETSNEIFRLRKIINDLNDNMNVAKIETSSESNPIISRSIRTIHLKRAQPLLINEEETDNLVESKRLRETEEVVELPSEVVEEMASKIVQPEMDVARKKLKLELAKKQLPVLEDIQNKKMGYPDSDLKKDSEEITLSDLQLQQQADNKEIPDEKESINSSKKRTLVKKSIELEKVSSLDYNRLVMEKGNTPKAKLANWPTFFQRIEAEKKVILPKKRSDFSRDEMESLEDKIYLHFMNKRIRGTAKKSQTQKKSITRAELLAKIGQAEYLNYSWGQVLKQRKTDVLICGRLSSSNLVAALDEFLHEMREIAYSRSLFGQKVRCSADRLRRLEGYILMDQYMQKLSFAPVDFEEKKGYF</sequence>
<protein>
    <submittedName>
        <fullName evidence="1">Uncharacterized protein</fullName>
    </submittedName>
</protein>
<evidence type="ECO:0000313" key="1">
    <source>
        <dbReference type="EMBL" id="OEH83331.1"/>
    </source>
</evidence>
<accession>A0A1E5KZP5</accession>
<dbReference type="EMBL" id="MIEK01000009">
    <property type="protein sequence ID" value="OEH83331.1"/>
    <property type="molecule type" value="Genomic_DNA"/>
</dbReference>
<comment type="caution">
    <text evidence="1">The sequence shown here is derived from an EMBL/GenBank/DDBJ whole genome shotgun (WGS) entry which is preliminary data.</text>
</comment>
<gene>
    <name evidence="1" type="ORF">BCR26_10405</name>
</gene>
<organism evidence="1 2">
    <name type="scientific">Enterococcus rivorum</name>
    <dbReference type="NCBI Taxonomy" id="762845"/>
    <lineage>
        <taxon>Bacteria</taxon>
        <taxon>Bacillati</taxon>
        <taxon>Bacillota</taxon>
        <taxon>Bacilli</taxon>
        <taxon>Lactobacillales</taxon>
        <taxon>Enterococcaceae</taxon>
        <taxon>Enterococcus</taxon>
    </lineage>
</organism>
<dbReference type="AlphaFoldDB" id="A0A1E5KZP5"/>
<name>A0A1E5KZP5_9ENTE</name>
<proteinExistence type="predicted"/>
<reference evidence="1 2" key="1">
    <citation type="submission" date="2016-09" db="EMBL/GenBank/DDBJ databases">
        <authorList>
            <person name="Capua I."/>
            <person name="De Benedictis P."/>
            <person name="Joannis T."/>
            <person name="Lombin L.H."/>
            <person name="Cattoli G."/>
        </authorList>
    </citation>
    <scope>NUCLEOTIDE SEQUENCE [LARGE SCALE GENOMIC DNA]</scope>
    <source>
        <strain evidence="1 2">LMG 25899</strain>
    </source>
</reference>